<dbReference type="GO" id="GO:0006355">
    <property type="term" value="P:regulation of DNA-templated transcription"/>
    <property type="evidence" value="ECO:0007669"/>
    <property type="project" value="TreeGrafter"/>
</dbReference>
<accession>A0A0F8A2U2</accession>
<feature type="compositionally biased region" description="Polar residues" evidence="4">
    <location>
        <begin position="132"/>
        <end position="146"/>
    </location>
</feature>
<dbReference type="SUPFAM" id="SSF47370">
    <property type="entry name" value="Bromodomain"/>
    <property type="match status" value="2"/>
</dbReference>
<organism evidence="7 8">
    <name type="scientific">Hirsutella minnesotensis 3608</name>
    <dbReference type="NCBI Taxonomy" id="1043627"/>
    <lineage>
        <taxon>Eukaryota</taxon>
        <taxon>Fungi</taxon>
        <taxon>Dikarya</taxon>
        <taxon>Ascomycota</taxon>
        <taxon>Pezizomycotina</taxon>
        <taxon>Sordariomycetes</taxon>
        <taxon>Hypocreomycetidae</taxon>
        <taxon>Hypocreales</taxon>
        <taxon>Ophiocordycipitaceae</taxon>
        <taxon>Hirsutella</taxon>
    </lineage>
</organism>
<dbReference type="Pfam" id="PF17035">
    <property type="entry name" value="BET"/>
    <property type="match status" value="1"/>
</dbReference>
<feature type="compositionally biased region" description="Polar residues" evidence="4">
    <location>
        <begin position="23"/>
        <end position="35"/>
    </location>
</feature>
<proteinExistence type="predicted"/>
<feature type="compositionally biased region" description="Low complexity" evidence="4">
    <location>
        <begin position="488"/>
        <end position="504"/>
    </location>
</feature>
<feature type="region of interest" description="Disordered" evidence="4">
    <location>
        <begin position="871"/>
        <end position="958"/>
    </location>
</feature>
<feature type="region of interest" description="Disordered" evidence="4">
    <location>
        <begin position="675"/>
        <end position="698"/>
    </location>
</feature>
<evidence type="ECO:0008006" key="9">
    <source>
        <dbReference type="Google" id="ProtNLM"/>
    </source>
</evidence>
<evidence type="ECO:0000256" key="3">
    <source>
        <dbReference type="SAM" id="Coils"/>
    </source>
</evidence>
<dbReference type="GO" id="GO:0006338">
    <property type="term" value="P:chromatin remodeling"/>
    <property type="evidence" value="ECO:0007669"/>
    <property type="project" value="TreeGrafter"/>
</dbReference>
<evidence type="ECO:0000256" key="2">
    <source>
        <dbReference type="PROSITE-ProRule" id="PRU00035"/>
    </source>
</evidence>
<feature type="domain" description="Bromo" evidence="5">
    <location>
        <begin position="569"/>
        <end position="641"/>
    </location>
</feature>
<feature type="domain" description="Bromo" evidence="5">
    <location>
        <begin position="362"/>
        <end position="437"/>
    </location>
</feature>
<keyword evidence="8" id="KW-1185">Reference proteome</keyword>
<dbReference type="InterPro" id="IPR036427">
    <property type="entry name" value="Bromodomain-like_sf"/>
</dbReference>
<evidence type="ECO:0000313" key="8">
    <source>
        <dbReference type="Proteomes" id="UP000054481"/>
    </source>
</evidence>
<dbReference type="Proteomes" id="UP000054481">
    <property type="component" value="Unassembled WGS sequence"/>
</dbReference>
<feature type="region of interest" description="Disordered" evidence="4">
    <location>
        <begin position="1"/>
        <end position="330"/>
    </location>
</feature>
<dbReference type="AlphaFoldDB" id="A0A0F8A2U2"/>
<dbReference type="InterPro" id="IPR050935">
    <property type="entry name" value="Bromo_chromatin_reader"/>
</dbReference>
<dbReference type="InterPro" id="IPR038336">
    <property type="entry name" value="NET_sf"/>
</dbReference>
<reference evidence="7 8" key="1">
    <citation type="journal article" date="2014" name="Genome Biol. Evol.">
        <title>Comparative genomics and transcriptomics analyses reveal divergent lifestyle features of nematode endoparasitic fungus Hirsutella minnesotensis.</title>
        <authorList>
            <person name="Lai Y."/>
            <person name="Liu K."/>
            <person name="Zhang X."/>
            <person name="Zhang X."/>
            <person name="Li K."/>
            <person name="Wang N."/>
            <person name="Shu C."/>
            <person name="Wu Y."/>
            <person name="Wang C."/>
            <person name="Bushley K.E."/>
            <person name="Xiang M."/>
            <person name="Liu X."/>
        </authorList>
    </citation>
    <scope>NUCLEOTIDE SEQUENCE [LARGE SCALE GENOMIC DNA]</scope>
    <source>
        <strain evidence="7 8">3608</strain>
    </source>
</reference>
<protein>
    <recommendedName>
        <fullName evidence="9">Bromo domain-containing protein</fullName>
    </recommendedName>
</protein>
<evidence type="ECO:0000259" key="5">
    <source>
        <dbReference type="PROSITE" id="PS50014"/>
    </source>
</evidence>
<gene>
    <name evidence="7" type="ORF">HIM_03598</name>
</gene>
<dbReference type="CDD" id="cd04369">
    <property type="entry name" value="Bromodomain"/>
    <property type="match status" value="1"/>
</dbReference>
<feature type="compositionally biased region" description="Acidic residues" evidence="4">
    <location>
        <begin position="949"/>
        <end position="958"/>
    </location>
</feature>
<dbReference type="InterPro" id="IPR001487">
    <property type="entry name" value="Bromodomain"/>
</dbReference>
<feature type="compositionally biased region" description="Low complexity" evidence="4">
    <location>
        <begin position="772"/>
        <end position="804"/>
    </location>
</feature>
<dbReference type="PRINTS" id="PR00503">
    <property type="entry name" value="BROMODOMAIN"/>
</dbReference>
<feature type="compositionally biased region" description="Basic and acidic residues" evidence="4">
    <location>
        <begin position="286"/>
        <end position="299"/>
    </location>
</feature>
<feature type="compositionally biased region" description="Low complexity" evidence="4">
    <location>
        <begin position="8"/>
        <end position="18"/>
    </location>
</feature>
<feature type="compositionally biased region" description="Acidic residues" evidence="4">
    <location>
        <begin position="683"/>
        <end position="698"/>
    </location>
</feature>
<evidence type="ECO:0000313" key="7">
    <source>
        <dbReference type="EMBL" id="KJZ77277.1"/>
    </source>
</evidence>
<feature type="compositionally biased region" description="Basic and acidic residues" evidence="4">
    <location>
        <begin position="43"/>
        <end position="62"/>
    </location>
</feature>
<feature type="compositionally biased region" description="Basic residues" evidence="4">
    <location>
        <begin position="758"/>
        <end position="771"/>
    </location>
</feature>
<dbReference type="SMART" id="SM00297">
    <property type="entry name" value="BROMO"/>
    <property type="match status" value="1"/>
</dbReference>
<dbReference type="PANTHER" id="PTHR22880:SF225">
    <property type="entry name" value="BROMODOMAIN-CONTAINING PROTEIN BET-1-RELATED"/>
    <property type="match status" value="1"/>
</dbReference>
<dbReference type="GO" id="GO:0005634">
    <property type="term" value="C:nucleus"/>
    <property type="evidence" value="ECO:0007669"/>
    <property type="project" value="TreeGrafter"/>
</dbReference>
<name>A0A0F8A2U2_9HYPO</name>
<feature type="coiled-coil region" evidence="3">
    <location>
        <begin position="699"/>
        <end position="726"/>
    </location>
</feature>
<dbReference type="GO" id="GO:0000785">
    <property type="term" value="C:chromatin"/>
    <property type="evidence" value="ECO:0007669"/>
    <property type="project" value="TreeGrafter"/>
</dbReference>
<keyword evidence="1 2" id="KW-0103">Bromodomain</keyword>
<evidence type="ECO:0000259" key="6">
    <source>
        <dbReference type="PROSITE" id="PS51525"/>
    </source>
</evidence>
<dbReference type="OrthoDB" id="784962at2759"/>
<evidence type="ECO:0000256" key="4">
    <source>
        <dbReference type="SAM" id="MobiDB-lite"/>
    </source>
</evidence>
<dbReference type="InterPro" id="IPR027353">
    <property type="entry name" value="NET_dom"/>
</dbReference>
<feature type="domain" description="NET" evidence="6">
    <location>
        <begin position="795"/>
        <end position="876"/>
    </location>
</feature>
<dbReference type="PANTHER" id="PTHR22880">
    <property type="entry name" value="FALZ-RELATED BROMODOMAIN-CONTAINING PROTEINS"/>
    <property type="match status" value="1"/>
</dbReference>
<dbReference type="Pfam" id="PF00439">
    <property type="entry name" value="Bromodomain"/>
    <property type="match status" value="2"/>
</dbReference>
<feature type="compositionally biased region" description="Low complexity" evidence="4">
    <location>
        <begin position="120"/>
        <end position="129"/>
    </location>
</feature>
<dbReference type="Gene3D" id="1.20.1270.220">
    <property type="match status" value="1"/>
</dbReference>
<feature type="compositionally biased region" description="Basic and acidic residues" evidence="4">
    <location>
        <begin position="174"/>
        <end position="187"/>
    </location>
</feature>
<evidence type="ECO:0000256" key="1">
    <source>
        <dbReference type="ARBA" id="ARBA00023117"/>
    </source>
</evidence>
<feature type="region of interest" description="Disordered" evidence="4">
    <location>
        <begin position="756"/>
        <end position="807"/>
    </location>
</feature>
<keyword evidence="3" id="KW-0175">Coiled coil</keyword>
<feature type="compositionally biased region" description="Low complexity" evidence="4">
    <location>
        <begin position="209"/>
        <end position="223"/>
    </location>
</feature>
<feature type="compositionally biased region" description="Basic and acidic residues" evidence="4">
    <location>
        <begin position="513"/>
        <end position="529"/>
    </location>
</feature>
<sequence>MTPPSPDAPASDAQAAKPAQEHGSPSQEKGSSGSTDALAVKSKPADAPDTHEKRASPADKADNSPPKSPTAEVTEPGTADTAGEKPTMNGDGAGEKSLSPVGDAAKDADMTPKSPKPEPAAESPATAAPQISPDTSVKMDTSSAQDQKSEAKVADIKQMATEDTQMTDVPANESKPDSTDRTADDPPTKPTEPGNDSAPDTDMIDRPAQESATASQTDSSSSQAKHKATASASEVDLGPASMSQLAIESTEKESSPAAAPADVSMAEAPPSVKVARGRDEDADEEPAAKRARTEPKEDGASEPAPSDPAGVSAEVTVGGSEAPGLDSTALDKFSNWNDAEVNRSQISLHQRREMRKVIGRVKKTKAGHHFKDSVQKAWPALWDSYVQKIEKPMDLSELDRLLREPDGIIATYGDFKNHLALVFENCLSFNGPAHDITASAAVAVRAVWEDVVTIPAEEPTRPKAVPKPKPIRESRVVSNAEPAAKRQSAGPSGSAPSPVVDAPAVLPPTPKEPTGDRRSSTATDGDRPKRTVRAPKPKDIDYTTKPPRKKLKPELQFCDEVLTELMHSKHQELNAWFLEPVDAEGLNIPTYYAMIKKPMDLGKVQRMLAGGEITSLKEFDKNVRLIFDNCYKFNGSPEEGNPVSLICRKLEELYVSQMKHKDAWLSRHAAKNNAAAASASNASDEEDEEEDEVDDGVDAEADKKGLEELQAKLDEETKKLNSILVGGNQHLIDIQRNIVETCQNGLIKAAQAASARAKNAKSSKKSSKSSKAKSSGGSASRKASGTAAQPKKSGGSKKAGPKKSLNAAEKDLIANGINDLDFPHLDRAIEIIKKDTGQNENNDGELELDIDQLSIDALLKLWELCKKAIPGFGKDSAAAPNSSPEVNRGGPAKQNPKSGPKSKKNKPMSAQEQEARIAQLTALRDLYKPGQEPGEAPRVTQAPTPTADSSEDSDSEEE</sequence>
<dbReference type="EMBL" id="KQ030508">
    <property type="protein sequence ID" value="KJZ77277.1"/>
    <property type="molecule type" value="Genomic_DNA"/>
</dbReference>
<feature type="region of interest" description="Disordered" evidence="4">
    <location>
        <begin position="459"/>
        <end position="548"/>
    </location>
</feature>
<dbReference type="PROSITE" id="PS50014">
    <property type="entry name" value="BROMODOMAIN_2"/>
    <property type="match status" value="2"/>
</dbReference>
<dbReference type="Gene3D" id="1.20.920.10">
    <property type="entry name" value="Bromodomain-like"/>
    <property type="match status" value="2"/>
</dbReference>
<dbReference type="PROSITE" id="PS51525">
    <property type="entry name" value="NET"/>
    <property type="match status" value="1"/>
</dbReference>